<protein>
    <submittedName>
        <fullName evidence="1">Uncharacterized protein</fullName>
    </submittedName>
</protein>
<proteinExistence type="predicted"/>
<dbReference type="AlphaFoldDB" id="A0AAE1B064"/>
<accession>A0AAE1B064</accession>
<name>A0AAE1B064_9GAST</name>
<gene>
    <name evidence="1" type="ORF">RRG08_003226</name>
</gene>
<organism evidence="1 2">
    <name type="scientific">Elysia crispata</name>
    <name type="common">lettuce slug</name>
    <dbReference type="NCBI Taxonomy" id="231223"/>
    <lineage>
        <taxon>Eukaryota</taxon>
        <taxon>Metazoa</taxon>
        <taxon>Spiralia</taxon>
        <taxon>Lophotrochozoa</taxon>
        <taxon>Mollusca</taxon>
        <taxon>Gastropoda</taxon>
        <taxon>Heterobranchia</taxon>
        <taxon>Euthyneura</taxon>
        <taxon>Panpulmonata</taxon>
        <taxon>Sacoglossa</taxon>
        <taxon>Placobranchoidea</taxon>
        <taxon>Plakobranchidae</taxon>
        <taxon>Elysia</taxon>
    </lineage>
</organism>
<sequence length="82" mass="9353">MTVPMQTLQWASNAPQIVSHTLVYCDRLHSRFVVVGNRLTLANWSKQNGTCFSVKASLLLPWTFFFPEHDCRVMLQATIIVS</sequence>
<comment type="caution">
    <text evidence="1">The sequence shown here is derived from an EMBL/GenBank/DDBJ whole genome shotgun (WGS) entry which is preliminary data.</text>
</comment>
<evidence type="ECO:0000313" key="2">
    <source>
        <dbReference type="Proteomes" id="UP001283361"/>
    </source>
</evidence>
<dbReference type="Proteomes" id="UP001283361">
    <property type="component" value="Unassembled WGS sequence"/>
</dbReference>
<dbReference type="EMBL" id="JAWDGP010000875">
    <property type="protein sequence ID" value="KAK3796506.1"/>
    <property type="molecule type" value="Genomic_DNA"/>
</dbReference>
<evidence type="ECO:0000313" key="1">
    <source>
        <dbReference type="EMBL" id="KAK3796506.1"/>
    </source>
</evidence>
<keyword evidence="2" id="KW-1185">Reference proteome</keyword>
<reference evidence="1" key="1">
    <citation type="journal article" date="2023" name="G3 (Bethesda)">
        <title>A reference genome for the long-term kleptoplast-retaining sea slug Elysia crispata morphotype clarki.</title>
        <authorList>
            <person name="Eastman K.E."/>
            <person name="Pendleton A.L."/>
            <person name="Shaikh M.A."/>
            <person name="Suttiyut T."/>
            <person name="Ogas R."/>
            <person name="Tomko P."/>
            <person name="Gavelis G."/>
            <person name="Widhalm J.R."/>
            <person name="Wisecaver J.H."/>
        </authorList>
    </citation>
    <scope>NUCLEOTIDE SEQUENCE</scope>
    <source>
        <strain evidence="1">ECLA1</strain>
    </source>
</reference>